<evidence type="ECO:0000313" key="3">
    <source>
        <dbReference type="EMBL" id="CAF4472200.1"/>
    </source>
</evidence>
<evidence type="ECO:0000313" key="4">
    <source>
        <dbReference type="Proteomes" id="UP000676336"/>
    </source>
</evidence>
<proteinExistence type="predicted"/>
<evidence type="ECO:0000259" key="2">
    <source>
        <dbReference type="PROSITE" id="PS51710"/>
    </source>
</evidence>
<dbReference type="Pfam" id="PF06858">
    <property type="entry name" value="NOG1"/>
    <property type="match status" value="1"/>
</dbReference>
<accession>A0A8S2X1V0</accession>
<dbReference type="EMBL" id="CAJOBI010074457">
    <property type="protein sequence ID" value="CAF4472200.1"/>
    <property type="molecule type" value="Genomic_DNA"/>
</dbReference>
<name>A0A8S2X1V0_9BILA</name>
<evidence type="ECO:0000256" key="1">
    <source>
        <dbReference type="ARBA" id="ARBA00022741"/>
    </source>
</evidence>
<dbReference type="PROSITE" id="PS51710">
    <property type="entry name" value="G_OBG"/>
    <property type="match status" value="1"/>
</dbReference>
<comment type="caution">
    <text evidence="3">The sequence shown here is derived from an EMBL/GenBank/DDBJ whole genome shotgun (WGS) entry which is preliminary data.</text>
</comment>
<dbReference type="InterPro" id="IPR031167">
    <property type="entry name" value="G_OBG"/>
</dbReference>
<feature type="non-terminal residue" evidence="3">
    <location>
        <position position="63"/>
    </location>
</feature>
<dbReference type="InterPro" id="IPR027417">
    <property type="entry name" value="P-loop_NTPase"/>
</dbReference>
<organism evidence="3 4">
    <name type="scientific">Rotaria magnacalcarata</name>
    <dbReference type="NCBI Taxonomy" id="392030"/>
    <lineage>
        <taxon>Eukaryota</taxon>
        <taxon>Metazoa</taxon>
        <taxon>Spiralia</taxon>
        <taxon>Gnathifera</taxon>
        <taxon>Rotifera</taxon>
        <taxon>Eurotatoria</taxon>
        <taxon>Bdelloidea</taxon>
        <taxon>Philodinida</taxon>
        <taxon>Philodinidae</taxon>
        <taxon>Rotaria</taxon>
    </lineage>
</organism>
<reference evidence="3" key="1">
    <citation type="submission" date="2021-02" db="EMBL/GenBank/DDBJ databases">
        <authorList>
            <person name="Nowell W R."/>
        </authorList>
    </citation>
    <scope>NUCLEOTIDE SEQUENCE</scope>
</reference>
<sequence length="63" mass="7129">AITALAHLRAAILYVMDISETCGYTLEEQLNLFNNIKVLFTNKPLIIALNKIDIKRLDELSPE</sequence>
<dbReference type="InterPro" id="IPR010674">
    <property type="entry name" value="NOG1_Rossman_fold_dom"/>
</dbReference>
<dbReference type="GO" id="GO:0005525">
    <property type="term" value="F:GTP binding"/>
    <property type="evidence" value="ECO:0007669"/>
    <property type="project" value="InterPro"/>
</dbReference>
<dbReference type="PANTHER" id="PTHR45759">
    <property type="entry name" value="NUCLEOLAR GTP-BINDING PROTEIN 1"/>
    <property type="match status" value="1"/>
</dbReference>
<gene>
    <name evidence="3" type="ORF">SMN809_LOCUS33638</name>
</gene>
<dbReference type="Proteomes" id="UP000676336">
    <property type="component" value="Unassembled WGS sequence"/>
</dbReference>
<feature type="non-terminal residue" evidence="3">
    <location>
        <position position="1"/>
    </location>
</feature>
<dbReference type="AlphaFoldDB" id="A0A8S2X1V0"/>
<feature type="domain" description="OBG-type G" evidence="2">
    <location>
        <begin position="1"/>
        <end position="63"/>
    </location>
</feature>
<dbReference type="SUPFAM" id="SSF52540">
    <property type="entry name" value="P-loop containing nucleoside triphosphate hydrolases"/>
    <property type="match status" value="1"/>
</dbReference>
<protein>
    <recommendedName>
        <fullName evidence="2">OBG-type G domain-containing protein</fullName>
    </recommendedName>
</protein>
<dbReference type="Gene3D" id="3.40.50.300">
    <property type="entry name" value="P-loop containing nucleotide triphosphate hydrolases"/>
    <property type="match status" value="1"/>
</dbReference>
<keyword evidence="1" id="KW-0547">Nucleotide-binding</keyword>